<dbReference type="InterPro" id="IPR014001">
    <property type="entry name" value="Helicase_ATP-bd"/>
</dbReference>
<proteinExistence type="predicted"/>
<dbReference type="Pfam" id="PF00270">
    <property type="entry name" value="DEAD"/>
    <property type="match status" value="1"/>
</dbReference>
<dbReference type="GO" id="GO:0006139">
    <property type="term" value="P:nucleobase-containing compound metabolic process"/>
    <property type="evidence" value="ECO:0007669"/>
    <property type="project" value="InterPro"/>
</dbReference>
<sequence length="911" mass="100045">MAKKFSVPSSETAKPTSPENVFPTFLRGPRDPSVKHLWVHQGDILRAYEAVKSHPDIALELPTGAGKSLVGLLIAEYRRQSHDERVVCLCPTRQLARQLQRQATTYGIPAIVLVGKQNEYPAEDFSAYNRGEKIAVTTYSGVFNINPRINNASCLLLDDAHAAEKYVADLWSVRIDREKHRATYDAIVDLFAEVIPDGLLLQLIDDDAFDDGAVGIVPQSALWNRSSKLREVIAAGAAQFVDKKHRPKDAFDYSWSRVNESLDACNVYLSKREILVRPLCPPTETHAAFAHAKQRIYMSATLGHGGDLERALGVRKITRLPLPQGWDKKATGRRLFLLPGVSLEDDASEELATKFATRFDRILVLTTDSRRQAHIEGGWLKKAGKKILHADDVEDDLSAFITASNAALVLTNRYDGIDLPDEACRALVIDSLPNATNLQERFLTQRLGAHAILRERIRTRITQAMGRCTRNDADHATVLILGSKLNQFLEQRDVRASMHPEVQAELKVALNNSIDNSVDDYMDLAALFKTSGWDDFEKYILQERQTLQRADDPIASPLQKFVKSEIEYVYASWHGDWRFAAEAAQRVADGLEGGAELKPYRALWYYLASNAIRRARVQPEAADVVADNLIERAAQCAPGLNSFLRIAQSTAQASSPKTSEVDVVACGNAAAVLATLGSTGTKFERRMNAIRDALAGIFSKPYEGALDWVGELLGFKVLPKLPAGKAVPDSIWTLDGFIVIGWEAKNEERPEHPIGIGDMRQANGHFDYMQHRLKIKSIDNVFVVLASPRSTIDKDSVAFTNRLHYASMADVVALGEDLARALGRARTAAGGAGEAALAEAVLTEFRQAKLLPDDLLARFKKLSDVPVLRPRPKAPGGTQTPPAAPGTPPTAPAAPGTPPTAPAAPETPSRT</sequence>
<dbReference type="eggNOG" id="COG1199">
    <property type="taxonomic scope" value="Bacteria"/>
</dbReference>
<dbReference type="GO" id="GO:0004386">
    <property type="term" value="F:helicase activity"/>
    <property type="evidence" value="ECO:0007669"/>
    <property type="project" value="InterPro"/>
</dbReference>
<dbReference type="HOGENOM" id="CLU_017774_0_0_7"/>
<evidence type="ECO:0000259" key="2">
    <source>
        <dbReference type="PROSITE" id="PS51192"/>
    </source>
</evidence>
<dbReference type="STRING" id="448385.sce6824"/>
<dbReference type="KEGG" id="scl:sce6824"/>
<dbReference type="GO" id="GO:0003676">
    <property type="term" value="F:nucleic acid binding"/>
    <property type="evidence" value="ECO:0007669"/>
    <property type="project" value="InterPro"/>
</dbReference>
<dbReference type="Proteomes" id="UP000002139">
    <property type="component" value="Chromosome"/>
</dbReference>
<dbReference type="OrthoDB" id="366844at2"/>
<dbReference type="SMART" id="SM00487">
    <property type="entry name" value="DEXDc"/>
    <property type="match status" value="1"/>
</dbReference>
<evidence type="ECO:0000313" key="3">
    <source>
        <dbReference type="EMBL" id="CAN96993.1"/>
    </source>
</evidence>
<protein>
    <submittedName>
        <fullName evidence="3">Sorangium cellulosum 'So ce 56' complete genome</fullName>
        <ecNumber evidence="3">2.7.7.-</ecNumber>
    </submittedName>
</protein>
<dbReference type="InterPro" id="IPR027417">
    <property type="entry name" value="P-loop_NTPase"/>
</dbReference>
<dbReference type="GO" id="GO:0005524">
    <property type="term" value="F:ATP binding"/>
    <property type="evidence" value="ECO:0007669"/>
    <property type="project" value="InterPro"/>
</dbReference>
<feature type="region of interest" description="Disordered" evidence="1">
    <location>
        <begin position="866"/>
        <end position="911"/>
    </location>
</feature>
<keyword evidence="3" id="KW-0548">Nucleotidyltransferase</keyword>
<evidence type="ECO:0000256" key="1">
    <source>
        <dbReference type="SAM" id="MobiDB-lite"/>
    </source>
</evidence>
<keyword evidence="3" id="KW-0808">Transferase</keyword>
<feature type="compositionally biased region" description="Pro residues" evidence="1">
    <location>
        <begin position="882"/>
        <end position="902"/>
    </location>
</feature>
<accession>A9GTT8</accession>
<dbReference type="Pfam" id="PF13307">
    <property type="entry name" value="Helicase_C_2"/>
    <property type="match status" value="1"/>
</dbReference>
<dbReference type="SMART" id="SM00491">
    <property type="entry name" value="HELICc2"/>
    <property type="match status" value="1"/>
</dbReference>
<dbReference type="PROSITE" id="PS51192">
    <property type="entry name" value="HELICASE_ATP_BIND_1"/>
    <property type="match status" value="1"/>
</dbReference>
<dbReference type="InterPro" id="IPR006555">
    <property type="entry name" value="ATP-dep_Helicase_C"/>
</dbReference>
<reference evidence="3 4" key="1">
    <citation type="journal article" date="2007" name="Nat. Biotechnol.">
        <title>Complete genome sequence of the myxobacterium Sorangium cellulosum.</title>
        <authorList>
            <person name="Schneiker S."/>
            <person name="Perlova O."/>
            <person name="Kaiser O."/>
            <person name="Gerth K."/>
            <person name="Alici A."/>
            <person name="Altmeyer M.O."/>
            <person name="Bartels D."/>
            <person name="Bekel T."/>
            <person name="Beyer S."/>
            <person name="Bode E."/>
            <person name="Bode H.B."/>
            <person name="Bolten C.J."/>
            <person name="Choudhuri J.V."/>
            <person name="Doss S."/>
            <person name="Elnakady Y.A."/>
            <person name="Frank B."/>
            <person name="Gaigalat L."/>
            <person name="Goesmann A."/>
            <person name="Groeger C."/>
            <person name="Gross F."/>
            <person name="Jelsbak L."/>
            <person name="Jelsbak L."/>
            <person name="Kalinowski J."/>
            <person name="Kegler C."/>
            <person name="Knauber T."/>
            <person name="Konietzny S."/>
            <person name="Kopp M."/>
            <person name="Krause L."/>
            <person name="Krug D."/>
            <person name="Linke B."/>
            <person name="Mahmud T."/>
            <person name="Martinez-Arias R."/>
            <person name="McHardy A.C."/>
            <person name="Merai M."/>
            <person name="Meyer F."/>
            <person name="Mormann S."/>
            <person name="Munoz-Dorado J."/>
            <person name="Perez J."/>
            <person name="Pradella S."/>
            <person name="Rachid S."/>
            <person name="Raddatz G."/>
            <person name="Rosenau F."/>
            <person name="Rueckert C."/>
            <person name="Sasse F."/>
            <person name="Scharfe M."/>
            <person name="Schuster S.C."/>
            <person name="Suen G."/>
            <person name="Treuner-Lange A."/>
            <person name="Velicer G.J."/>
            <person name="Vorholter F.-J."/>
            <person name="Weissman K.J."/>
            <person name="Welch R.D."/>
            <person name="Wenzel S.C."/>
            <person name="Whitworth D.E."/>
            <person name="Wilhelm S."/>
            <person name="Wittmann C."/>
            <person name="Bloecker H."/>
            <person name="Puehler A."/>
            <person name="Mueller R."/>
        </authorList>
    </citation>
    <scope>NUCLEOTIDE SEQUENCE [LARGE SCALE GENOMIC DNA]</scope>
    <source>
        <strain evidence="4">So ce56</strain>
    </source>
</reference>
<dbReference type="GO" id="GO:0016818">
    <property type="term" value="F:hydrolase activity, acting on acid anhydrides, in phosphorus-containing anhydrides"/>
    <property type="evidence" value="ECO:0007669"/>
    <property type="project" value="InterPro"/>
</dbReference>
<dbReference type="Gene3D" id="3.40.50.300">
    <property type="entry name" value="P-loop containing nucleotide triphosphate hydrolases"/>
    <property type="match status" value="2"/>
</dbReference>
<dbReference type="EMBL" id="AM746676">
    <property type="protein sequence ID" value="CAN96993.1"/>
    <property type="molecule type" value="Genomic_DNA"/>
</dbReference>
<keyword evidence="4" id="KW-1185">Reference proteome</keyword>
<dbReference type="BioCyc" id="SCEL448385:SCE_RS52055-MONOMER"/>
<feature type="domain" description="Helicase ATP-binding" evidence="2">
    <location>
        <begin position="48"/>
        <end position="320"/>
    </location>
</feature>
<feature type="compositionally biased region" description="Polar residues" evidence="1">
    <location>
        <begin position="7"/>
        <end position="19"/>
    </location>
</feature>
<dbReference type="GO" id="GO:0016779">
    <property type="term" value="F:nucleotidyltransferase activity"/>
    <property type="evidence" value="ECO:0007669"/>
    <property type="project" value="UniProtKB-KW"/>
</dbReference>
<evidence type="ECO:0000313" key="4">
    <source>
        <dbReference type="Proteomes" id="UP000002139"/>
    </source>
</evidence>
<dbReference type="EC" id="2.7.7.-" evidence="3"/>
<organism evidence="3 4">
    <name type="scientific">Sorangium cellulosum (strain So ce56)</name>
    <name type="common">Polyangium cellulosum (strain So ce56)</name>
    <dbReference type="NCBI Taxonomy" id="448385"/>
    <lineage>
        <taxon>Bacteria</taxon>
        <taxon>Pseudomonadati</taxon>
        <taxon>Myxococcota</taxon>
        <taxon>Polyangia</taxon>
        <taxon>Polyangiales</taxon>
        <taxon>Polyangiaceae</taxon>
        <taxon>Sorangium</taxon>
    </lineage>
</organism>
<dbReference type="InterPro" id="IPR011545">
    <property type="entry name" value="DEAD/DEAH_box_helicase_dom"/>
</dbReference>
<feature type="region of interest" description="Disordered" evidence="1">
    <location>
        <begin position="1"/>
        <end position="25"/>
    </location>
</feature>
<dbReference type="AlphaFoldDB" id="A9GTT8"/>
<name>A9GTT8_SORC5</name>
<gene>
    <name evidence="3" type="ordered locus">sce6824</name>
</gene>
<dbReference type="SUPFAM" id="SSF52540">
    <property type="entry name" value="P-loop containing nucleoside triphosphate hydrolases"/>
    <property type="match status" value="2"/>
</dbReference>
<dbReference type="RefSeq" id="WP_012239432.1">
    <property type="nucleotide sequence ID" value="NC_010162.1"/>
</dbReference>